<feature type="transmembrane region" description="Helical" evidence="6">
    <location>
        <begin position="66"/>
        <end position="86"/>
    </location>
</feature>
<keyword evidence="4 6" id="KW-0472">Membrane</keyword>
<evidence type="ECO:0000256" key="1">
    <source>
        <dbReference type="ARBA" id="ARBA00004141"/>
    </source>
</evidence>
<evidence type="ECO:0000256" key="2">
    <source>
        <dbReference type="ARBA" id="ARBA00022692"/>
    </source>
</evidence>
<proteinExistence type="predicted"/>
<feature type="region of interest" description="Disordered" evidence="5">
    <location>
        <begin position="310"/>
        <end position="337"/>
    </location>
</feature>
<keyword evidence="8" id="KW-1185">Reference proteome</keyword>
<feature type="compositionally biased region" description="Basic and acidic residues" evidence="5">
    <location>
        <begin position="326"/>
        <end position="337"/>
    </location>
</feature>
<dbReference type="GO" id="GO:0005886">
    <property type="term" value="C:plasma membrane"/>
    <property type="evidence" value="ECO:0007669"/>
    <property type="project" value="TreeGrafter"/>
</dbReference>
<evidence type="ECO:0000256" key="6">
    <source>
        <dbReference type="SAM" id="Phobius"/>
    </source>
</evidence>
<feature type="transmembrane region" description="Helical" evidence="6">
    <location>
        <begin position="141"/>
        <end position="165"/>
    </location>
</feature>
<evidence type="ECO:0000313" key="7">
    <source>
        <dbReference type="EMBL" id="KAF0318070.1"/>
    </source>
</evidence>
<evidence type="ECO:0000256" key="4">
    <source>
        <dbReference type="ARBA" id="ARBA00023136"/>
    </source>
</evidence>
<accession>A0A8H3ZNI2</accession>
<dbReference type="GO" id="GO:0000324">
    <property type="term" value="C:fungal-type vacuole"/>
    <property type="evidence" value="ECO:0007669"/>
    <property type="project" value="TreeGrafter"/>
</dbReference>
<feature type="transmembrane region" description="Helical" evidence="6">
    <location>
        <begin position="237"/>
        <end position="256"/>
    </location>
</feature>
<feature type="transmembrane region" description="Helical" evidence="6">
    <location>
        <begin position="37"/>
        <end position="59"/>
    </location>
</feature>
<keyword evidence="3 6" id="KW-1133">Transmembrane helix</keyword>
<comment type="caution">
    <text evidence="7">The sequence shown here is derived from an EMBL/GenBank/DDBJ whole genome shotgun (WGS) entry which is preliminary data.</text>
</comment>
<dbReference type="PANTHER" id="PTHR31465:SF7">
    <property type="entry name" value="SPHINGOID LONG-CHAIN BASE TRANSPORTER RSB1"/>
    <property type="match status" value="1"/>
</dbReference>
<name>A0A8H3ZNI2_9PEZI</name>
<gene>
    <name evidence="7" type="ORF">GQ607_014686</name>
</gene>
<dbReference type="AlphaFoldDB" id="A0A8H3ZNI2"/>
<organism evidence="7 8">
    <name type="scientific">Colletotrichum asianum</name>
    <dbReference type="NCBI Taxonomy" id="702518"/>
    <lineage>
        <taxon>Eukaryota</taxon>
        <taxon>Fungi</taxon>
        <taxon>Dikarya</taxon>
        <taxon>Ascomycota</taxon>
        <taxon>Pezizomycotina</taxon>
        <taxon>Sordariomycetes</taxon>
        <taxon>Hypocreomycetidae</taxon>
        <taxon>Glomerellales</taxon>
        <taxon>Glomerellaceae</taxon>
        <taxon>Colletotrichum</taxon>
        <taxon>Colletotrichum gloeosporioides species complex</taxon>
    </lineage>
</organism>
<dbReference type="Proteomes" id="UP000434172">
    <property type="component" value="Unassembled WGS sequence"/>
</dbReference>
<comment type="subcellular location">
    <subcellularLocation>
        <location evidence="1">Membrane</location>
        <topology evidence="1">Multi-pass membrane protein</topology>
    </subcellularLocation>
</comment>
<evidence type="ECO:0000313" key="8">
    <source>
        <dbReference type="Proteomes" id="UP000434172"/>
    </source>
</evidence>
<evidence type="ECO:0000256" key="5">
    <source>
        <dbReference type="SAM" id="MobiDB-lite"/>
    </source>
</evidence>
<dbReference type="Pfam" id="PF04479">
    <property type="entry name" value="RTA1"/>
    <property type="match status" value="1"/>
</dbReference>
<keyword evidence="2 6" id="KW-0812">Transmembrane</keyword>
<dbReference type="EMBL" id="WOWK01000116">
    <property type="protein sequence ID" value="KAF0318070.1"/>
    <property type="molecule type" value="Genomic_DNA"/>
</dbReference>
<dbReference type="InterPro" id="IPR007568">
    <property type="entry name" value="RTA1"/>
</dbReference>
<evidence type="ECO:0000256" key="3">
    <source>
        <dbReference type="ARBA" id="ARBA00022989"/>
    </source>
</evidence>
<feature type="transmembrane region" description="Helical" evidence="6">
    <location>
        <begin position="276"/>
        <end position="295"/>
    </location>
</feature>
<reference evidence="7 8" key="1">
    <citation type="submission" date="2019-12" db="EMBL/GenBank/DDBJ databases">
        <title>A genome sequence resource for the geographically widespread anthracnose pathogen Colletotrichum asianum.</title>
        <authorList>
            <person name="Meng Y."/>
        </authorList>
    </citation>
    <scope>NUCLEOTIDE SEQUENCE [LARGE SCALE GENOMIC DNA]</scope>
    <source>
        <strain evidence="7 8">ICMP 18580</strain>
    </source>
</reference>
<protein>
    <submittedName>
        <fullName evidence="7">RTA1 like protein</fullName>
    </submittedName>
</protein>
<dbReference type="PANTHER" id="PTHR31465">
    <property type="entry name" value="PROTEIN RTA1-RELATED"/>
    <property type="match status" value="1"/>
</dbReference>
<dbReference type="OrthoDB" id="4521223at2759"/>
<feature type="transmembrane region" description="Helical" evidence="6">
    <location>
        <begin position="177"/>
        <end position="197"/>
    </location>
</feature>
<feature type="transmembrane region" description="Helical" evidence="6">
    <location>
        <begin position="98"/>
        <end position="120"/>
    </location>
</feature>
<sequence>MEHFTFNDYINMYMCYYNPKLRMCLNVPSYYMYKLDLAANVAFTCIFGLCFVAYAAIWAATRRGHIFNIAFLCGLTAETLGYAARIVSFSNQWRTWPFMTQICALTVGPAFLAAGIYVCLRRIVRVFGVSHSRIRPQLYTRIFIPCDMVALVLQAVGGGLAAYATYHAASTQKGDNIMMAGLISQVITMAIFMLVSADFAIRAWRSSGSGDSSPLASSPEEDAEAAKLGHLRSSWKFRGFLVALALATVCIFWRCVFRVAELSGGWTGPLMHRQDLFIGFESVMIIVAVGGLIIFHPGFCDRELLDDKPAPPKTEPVLGGGYSSDGHSRHEVVEVKA</sequence>